<reference evidence="2 3" key="1">
    <citation type="submission" date="2018-10" db="EMBL/GenBank/DDBJ databases">
        <title>Genomic Encyclopedia of Archaeal and Bacterial Type Strains, Phase II (KMG-II): from individual species to whole genera.</title>
        <authorList>
            <person name="Goeker M."/>
        </authorList>
    </citation>
    <scope>NUCLEOTIDE SEQUENCE [LARGE SCALE GENOMIC DNA]</scope>
    <source>
        <strain evidence="2 3">DSM 23424</strain>
    </source>
</reference>
<evidence type="ECO:0000313" key="2">
    <source>
        <dbReference type="EMBL" id="RMA65861.1"/>
    </source>
</evidence>
<keyword evidence="1" id="KW-0472">Membrane</keyword>
<evidence type="ECO:0000313" key="3">
    <source>
        <dbReference type="Proteomes" id="UP000271339"/>
    </source>
</evidence>
<comment type="caution">
    <text evidence="2">The sequence shown here is derived from an EMBL/GenBank/DDBJ whole genome shotgun (WGS) entry which is preliminary data.</text>
</comment>
<dbReference type="Pfam" id="PF10825">
    <property type="entry name" value="DUF2752"/>
    <property type="match status" value="1"/>
</dbReference>
<protein>
    <submittedName>
        <fullName evidence="2">Uncharacterized protein DUF2752</fullName>
    </submittedName>
</protein>
<proteinExistence type="predicted"/>
<organism evidence="2 3">
    <name type="scientific">Ulvibacter antarcticus</name>
    <dbReference type="NCBI Taxonomy" id="442714"/>
    <lineage>
        <taxon>Bacteria</taxon>
        <taxon>Pseudomonadati</taxon>
        <taxon>Bacteroidota</taxon>
        <taxon>Flavobacteriia</taxon>
        <taxon>Flavobacteriales</taxon>
        <taxon>Flavobacteriaceae</taxon>
        <taxon>Ulvibacter</taxon>
    </lineage>
</organism>
<feature type="transmembrane region" description="Helical" evidence="1">
    <location>
        <begin position="57"/>
        <end position="79"/>
    </location>
</feature>
<evidence type="ECO:0000256" key="1">
    <source>
        <dbReference type="SAM" id="Phobius"/>
    </source>
</evidence>
<gene>
    <name evidence="2" type="ORF">BXY75_0275</name>
</gene>
<keyword evidence="1" id="KW-1133">Transmembrane helix</keyword>
<sequence length="126" mass="14198">MALFLGGGFLLFFFFNPAEHSFFLPCPFKLITGYHCPGCGSQRALHQLFHGDISGAFGYNPLMVLSLPLIVGGFGIMAYNFLFDTSHRLQLFYSNTFIYLYFGVAVLYWIVRNIPFPPFSYLAPSG</sequence>
<name>A0A3L9YYR1_9FLAO</name>
<dbReference type="OrthoDB" id="9815897at2"/>
<keyword evidence="1" id="KW-0812">Transmembrane</keyword>
<dbReference type="InterPro" id="IPR021215">
    <property type="entry name" value="DUF2752"/>
</dbReference>
<dbReference type="AlphaFoldDB" id="A0A3L9YYR1"/>
<dbReference type="RefSeq" id="WP_121905891.1">
    <property type="nucleotide sequence ID" value="NZ_REFC01000011.1"/>
</dbReference>
<accession>A0A3L9YYR1</accession>
<dbReference type="Proteomes" id="UP000271339">
    <property type="component" value="Unassembled WGS sequence"/>
</dbReference>
<keyword evidence="3" id="KW-1185">Reference proteome</keyword>
<dbReference type="EMBL" id="REFC01000011">
    <property type="protein sequence ID" value="RMA65861.1"/>
    <property type="molecule type" value="Genomic_DNA"/>
</dbReference>
<feature type="transmembrane region" description="Helical" evidence="1">
    <location>
        <begin position="91"/>
        <end position="111"/>
    </location>
</feature>